<keyword evidence="9" id="KW-1185">Reference proteome</keyword>
<evidence type="ECO:0000256" key="5">
    <source>
        <dbReference type="ARBA" id="ARBA00022989"/>
    </source>
</evidence>
<keyword evidence="4 7" id="KW-0812">Transmembrane</keyword>
<dbReference type="EMBL" id="BAUW01000033">
    <property type="protein sequence ID" value="GAE45994.1"/>
    <property type="molecule type" value="Genomic_DNA"/>
</dbReference>
<dbReference type="PANTHER" id="PTHR43266">
    <property type="entry name" value="MACROLIDE-EFFLUX PROTEIN"/>
    <property type="match status" value="1"/>
</dbReference>
<feature type="transmembrane region" description="Helical" evidence="7">
    <location>
        <begin position="32"/>
        <end position="65"/>
    </location>
</feature>
<keyword evidence="5 7" id="KW-1133">Transmembrane helix</keyword>
<dbReference type="PANTHER" id="PTHR43266:SF2">
    <property type="entry name" value="MAJOR FACILITATOR SUPERFAMILY (MFS) PROFILE DOMAIN-CONTAINING PROTEIN"/>
    <property type="match status" value="1"/>
</dbReference>
<evidence type="ECO:0000256" key="3">
    <source>
        <dbReference type="ARBA" id="ARBA00022475"/>
    </source>
</evidence>
<dbReference type="SUPFAM" id="SSF103473">
    <property type="entry name" value="MFS general substrate transporter"/>
    <property type="match status" value="1"/>
</dbReference>
<keyword evidence="6 7" id="KW-0472">Membrane</keyword>
<reference evidence="8 9" key="1">
    <citation type="submission" date="2013-12" db="EMBL/GenBank/DDBJ databases">
        <title>NBRP : Genome information of microbial organism related human and environment.</title>
        <authorList>
            <person name="Hattori M."/>
            <person name="Oshima K."/>
            <person name="Inaba H."/>
            <person name="Suda W."/>
            <person name="Sakamoto M."/>
            <person name="Iino T."/>
            <person name="Kitahara M."/>
            <person name="Oshida Y."/>
            <person name="Iida T."/>
            <person name="Kudo T."/>
            <person name="Itoh T."/>
            <person name="Ahmed I."/>
            <person name="Ohkuma M."/>
        </authorList>
    </citation>
    <scope>NUCLEOTIDE SEQUENCE [LARGE SCALE GENOMIC DNA]</scope>
    <source>
        <strain evidence="8 9">JCM 21738</strain>
    </source>
</reference>
<feature type="transmembrane region" description="Helical" evidence="7">
    <location>
        <begin position="249"/>
        <end position="268"/>
    </location>
</feature>
<feature type="transmembrane region" description="Helical" evidence="7">
    <location>
        <begin position="133"/>
        <end position="151"/>
    </location>
</feature>
<evidence type="ECO:0000256" key="6">
    <source>
        <dbReference type="ARBA" id="ARBA00023136"/>
    </source>
</evidence>
<dbReference type="GO" id="GO:0022857">
    <property type="term" value="F:transmembrane transporter activity"/>
    <property type="evidence" value="ECO:0007669"/>
    <property type="project" value="InterPro"/>
</dbReference>
<comment type="caution">
    <text evidence="8">The sequence shown here is derived from an EMBL/GenBank/DDBJ whole genome shotgun (WGS) entry which is preliminary data.</text>
</comment>
<dbReference type="InterPro" id="IPR011701">
    <property type="entry name" value="MFS"/>
</dbReference>
<evidence type="ECO:0000256" key="2">
    <source>
        <dbReference type="ARBA" id="ARBA00022448"/>
    </source>
</evidence>
<proteinExistence type="predicted"/>
<comment type="subcellular location">
    <subcellularLocation>
        <location evidence="1">Cell membrane</location>
        <topology evidence="1">Multi-pass membrane protein</topology>
    </subcellularLocation>
</comment>
<evidence type="ECO:0000313" key="8">
    <source>
        <dbReference type="EMBL" id="GAE45994.1"/>
    </source>
</evidence>
<dbReference type="GO" id="GO:0005886">
    <property type="term" value="C:plasma membrane"/>
    <property type="evidence" value="ECO:0007669"/>
    <property type="project" value="UniProtKB-SubCell"/>
</dbReference>
<dbReference type="RefSeq" id="WP_369385717.1">
    <property type="nucleotide sequence ID" value="NZ_BAUW01000033.1"/>
</dbReference>
<feature type="transmembrane region" description="Helical" evidence="7">
    <location>
        <begin position="224"/>
        <end position="243"/>
    </location>
</feature>
<name>W4RQX8_9BACI</name>
<keyword evidence="2" id="KW-0813">Transport</keyword>
<feature type="transmembrane region" description="Helical" evidence="7">
    <location>
        <begin position="186"/>
        <end position="212"/>
    </location>
</feature>
<sequence length="282" mass="30914">MLPSLIGMKRIPEVSGYMSSINNTASLIGNSIGGLLLSLIGFIGVMVTHTFIFMFAAILTSWLLLPKWGDEGEKKNVVVNNYWKDFKDGVSVLRNHQVLLILSLVNMGTNIVSIGHLYIVIFKKQYGVTAFQFGLLEATGVAASIITGLLVGKIIKKIKPVHILSFSLIIPGLCMIGLGYSTSLALAFTLIFIQTACGVFYGVVFGTLLITLVKQEYRARVDSLVMSISSFVMPVTVLLGGLLADLISIKYIFYFAGIWVFMMGFLPYMNKEVRNMKDVGTS</sequence>
<evidence type="ECO:0000256" key="1">
    <source>
        <dbReference type="ARBA" id="ARBA00004651"/>
    </source>
</evidence>
<protein>
    <submittedName>
        <fullName evidence="8">Macrolide-efflux protein</fullName>
    </submittedName>
</protein>
<dbReference type="Proteomes" id="UP000018949">
    <property type="component" value="Unassembled WGS sequence"/>
</dbReference>
<gene>
    <name evidence="8" type="ORF">JCM21738_2850</name>
</gene>
<evidence type="ECO:0000256" key="7">
    <source>
        <dbReference type="SAM" id="Phobius"/>
    </source>
</evidence>
<dbReference type="Pfam" id="PF07690">
    <property type="entry name" value="MFS_1"/>
    <property type="match status" value="1"/>
</dbReference>
<feature type="transmembrane region" description="Helical" evidence="7">
    <location>
        <begin position="163"/>
        <end position="180"/>
    </location>
</feature>
<dbReference type="Gene3D" id="1.20.1250.20">
    <property type="entry name" value="MFS general substrate transporter like domains"/>
    <property type="match status" value="1"/>
</dbReference>
<evidence type="ECO:0000313" key="9">
    <source>
        <dbReference type="Proteomes" id="UP000018949"/>
    </source>
</evidence>
<dbReference type="AlphaFoldDB" id="W4RQX8"/>
<evidence type="ECO:0000256" key="4">
    <source>
        <dbReference type="ARBA" id="ARBA00022692"/>
    </source>
</evidence>
<dbReference type="InterPro" id="IPR036259">
    <property type="entry name" value="MFS_trans_sf"/>
</dbReference>
<feature type="transmembrane region" description="Helical" evidence="7">
    <location>
        <begin position="98"/>
        <end position="121"/>
    </location>
</feature>
<dbReference type="eggNOG" id="COG0477">
    <property type="taxonomic scope" value="Bacteria"/>
</dbReference>
<keyword evidence="3" id="KW-1003">Cell membrane</keyword>
<organism evidence="8 9">
    <name type="scientific">Mesobacillus boroniphilus JCM 21738</name>
    <dbReference type="NCBI Taxonomy" id="1294265"/>
    <lineage>
        <taxon>Bacteria</taxon>
        <taxon>Bacillati</taxon>
        <taxon>Bacillota</taxon>
        <taxon>Bacilli</taxon>
        <taxon>Bacillales</taxon>
        <taxon>Bacillaceae</taxon>
        <taxon>Mesobacillus</taxon>
    </lineage>
</organism>
<accession>W4RQX8</accession>